<keyword evidence="1" id="KW-0813">Transport</keyword>
<evidence type="ECO:0000259" key="4">
    <source>
        <dbReference type="PROSITE" id="PS50893"/>
    </source>
</evidence>
<dbReference type="PANTHER" id="PTHR42788">
    <property type="entry name" value="TAURINE IMPORT ATP-BINDING PROTEIN-RELATED"/>
    <property type="match status" value="1"/>
</dbReference>
<dbReference type="InterPro" id="IPR050166">
    <property type="entry name" value="ABC_transporter_ATP-bind"/>
</dbReference>
<dbReference type="InterPro" id="IPR027417">
    <property type="entry name" value="P-loop_NTPase"/>
</dbReference>
<keyword evidence="2" id="KW-0547">Nucleotide-binding</keyword>
<reference evidence="6" key="1">
    <citation type="journal article" date="2019" name="Int. J. Syst. Evol. Microbiol.">
        <title>The Global Catalogue of Microorganisms (GCM) 10K type strain sequencing project: providing services to taxonomists for standard genome sequencing and annotation.</title>
        <authorList>
            <consortium name="The Broad Institute Genomics Platform"/>
            <consortium name="The Broad Institute Genome Sequencing Center for Infectious Disease"/>
            <person name="Wu L."/>
            <person name="Ma J."/>
        </authorList>
    </citation>
    <scope>NUCLEOTIDE SEQUENCE [LARGE SCALE GENOMIC DNA]</scope>
    <source>
        <strain evidence="6">CGMCC 4.1641</strain>
    </source>
</reference>
<dbReference type="Pfam" id="PF00005">
    <property type="entry name" value="ABC_tran"/>
    <property type="match status" value="1"/>
</dbReference>
<evidence type="ECO:0000313" key="5">
    <source>
        <dbReference type="EMBL" id="MFC4305983.1"/>
    </source>
</evidence>
<dbReference type="SMART" id="SM00382">
    <property type="entry name" value="AAA"/>
    <property type="match status" value="1"/>
</dbReference>
<dbReference type="SUPFAM" id="SSF52540">
    <property type="entry name" value="P-loop containing nucleoside triphosphate hydrolases"/>
    <property type="match status" value="1"/>
</dbReference>
<sequence length="287" mass="31162">MAGMNGVGTTSPTEPLGSAASQEIALSVRGLTYGFDEASPLFQSLSFDIAQGEFASFVMPSGMGKTTLFRLLAGLLKPQAGTIAVYGSPHEEEAEAKAKPGKLGYMPQRDCLMPWRSVADNAALGLELSGVSKREARRRVEELLPSFGLEGKGSMRVHELSGGMRQRISFMRTLLGGGDVLLLDEPFSALDAMTRVAMQEWLLRIWEQNRKTVLFITHDVDEALLLSDRVFLAATAPVASLREVAVSPPRPRVYEDVLEGSFVDLKRRVLKLLDRGTGARGGLSHEA</sequence>
<accession>A0ABV8SEH8</accession>
<feature type="domain" description="ABC transporter" evidence="4">
    <location>
        <begin position="26"/>
        <end position="260"/>
    </location>
</feature>
<evidence type="ECO:0000256" key="2">
    <source>
        <dbReference type="ARBA" id="ARBA00022741"/>
    </source>
</evidence>
<dbReference type="Gene3D" id="3.40.50.300">
    <property type="entry name" value="P-loop containing nucleotide triphosphate hydrolases"/>
    <property type="match status" value="1"/>
</dbReference>
<evidence type="ECO:0000256" key="1">
    <source>
        <dbReference type="ARBA" id="ARBA00022448"/>
    </source>
</evidence>
<dbReference type="Proteomes" id="UP001595755">
    <property type="component" value="Unassembled WGS sequence"/>
</dbReference>
<organism evidence="5 6">
    <name type="scientific">Cohnella boryungensis</name>
    <dbReference type="NCBI Taxonomy" id="768479"/>
    <lineage>
        <taxon>Bacteria</taxon>
        <taxon>Bacillati</taxon>
        <taxon>Bacillota</taxon>
        <taxon>Bacilli</taxon>
        <taxon>Bacillales</taxon>
        <taxon>Paenibacillaceae</taxon>
        <taxon>Cohnella</taxon>
    </lineage>
</organism>
<keyword evidence="3 5" id="KW-0067">ATP-binding</keyword>
<keyword evidence="6" id="KW-1185">Reference proteome</keyword>
<dbReference type="PROSITE" id="PS50893">
    <property type="entry name" value="ABC_TRANSPORTER_2"/>
    <property type="match status" value="1"/>
</dbReference>
<dbReference type="InterPro" id="IPR003593">
    <property type="entry name" value="AAA+_ATPase"/>
</dbReference>
<evidence type="ECO:0000313" key="6">
    <source>
        <dbReference type="Proteomes" id="UP001595755"/>
    </source>
</evidence>
<dbReference type="PANTHER" id="PTHR42788:SF2">
    <property type="entry name" value="ABC TRANSPORTER ATP-BINDING PROTEIN"/>
    <property type="match status" value="1"/>
</dbReference>
<protein>
    <submittedName>
        <fullName evidence="5">ABC transporter ATP-binding protein</fullName>
    </submittedName>
</protein>
<name>A0ABV8SEH8_9BACL</name>
<proteinExistence type="predicted"/>
<dbReference type="GO" id="GO:0005524">
    <property type="term" value="F:ATP binding"/>
    <property type="evidence" value="ECO:0007669"/>
    <property type="project" value="UniProtKB-KW"/>
</dbReference>
<evidence type="ECO:0000256" key="3">
    <source>
        <dbReference type="ARBA" id="ARBA00022840"/>
    </source>
</evidence>
<dbReference type="InterPro" id="IPR003439">
    <property type="entry name" value="ABC_transporter-like_ATP-bd"/>
</dbReference>
<dbReference type="RefSeq" id="WP_204605564.1">
    <property type="nucleotide sequence ID" value="NZ_JBHSED010000046.1"/>
</dbReference>
<dbReference type="EMBL" id="JBHSED010000046">
    <property type="protein sequence ID" value="MFC4305983.1"/>
    <property type="molecule type" value="Genomic_DNA"/>
</dbReference>
<gene>
    <name evidence="5" type="ORF">ACFO1S_21360</name>
</gene>
<comment type="caution">
    <text evidence="5">The sequence shown here is derived from an EMBL/GenBank/DDBJ whole genome shotgun (WGS) entry which is preliminary data.</text>
</comment>